<reference evidence="2 3" key="1">
    <citation type="submission" date="2016-10" db="EMBL/GenBank/DDBJ databases">
        <authorList>
            <person name="de Groot N.N."/>
        </authorList>
    </citation>
    <scope>NUCLEOTIDE SEQUENCE [LARGE SCALE GENOMIC DNA]</scope>
    <source>
        <strain evidence="2 3">DSM 19706</strain>
    </source>
</reference>
<dbReference type="Gene3D" id="1.10.1220.10">
    <property type="entry name" value="Met repressor-like"/>
    <property type="match status" value="1"/>
</dbReference>
<protein>
    <recommendedName>
        <fullName evidence="4">Ribbon-helix-helix protein, copG family</fullName>
    </recommendedName>
</protein>
<evidence type="ECO:0000313" key="3">
    <source>
        <dbReference type="Proteomes" id="UP000199308"/>
    </source>
</evidence>
<feature type="region of interest" description="Disordered" evidence="1">
    <location>
        <begin position="64"/>
        <end position="91"/>
    </location>
</feature>
<evidence type="ECO:0000256" key="1">
    <source>
        <dbReference type="SAM" id="MobiDB-lite"/>
    </source>
</evidence>
<keyword evidence="3" id="KW-1185">Reference proteome</keyword>
<dbReference type="OrthoDB" id="5593192at2"/>
<name>A0A1I0CN02_THASX</name>
<dbReference type="AlphaFoldDB" id="A0A1I0CN02"/>
<accession>A0A1I0CN02</accession>
<dbReference type="RefSeq" id="WP_093328551.1">
    <property type="nucleotide sequence ID" value="NZ_AP027363.1"/>
</dbReference>
<sequence length="152" mass="16820">MSLTDLKKSKTDKGKKKSFTVDEFISDSENYAKGTPEIVNEGKPVVEDVDLAATIADAQKMAENKVNTPSPQVSSAPKPPVVGQAVTPNPKYKQNRHFKHATFTLSKEVIEELNRMSVETKLAKSLIIRLLINHTSDQDLIDLAQDQSENID</sequence>
<dbReference type="Proteomes" id="UP000199308">
    <property type="component" value="Unassembled WGS sequence"/>
</dbReference>
<evidence type="ECO:0000313" key="2">
    <source>
        <dbReference type="EMBL" id="SET20620.1"/>
    </source>
</evidence>
<dbReference type="GO" id="GO:0006355">
    <property type="term" value="P:regulation of DNA-templated transcription"/>
    <property type="evidence" value="ECO:0007669"/>
    <property type="project" value="InterPro"/>
</dbReference>
<proteinExistence type="predicted"/>
<dbReference type="InterPro" id="IPR013321">
    <property type="entry name" value="Arc_rbn_hlx_hlx"/>
</dbReference>
<dbReference type="STRING" id="349064.SAMN05660429_01248"/>
<dbReference type="EMBL" id="FOHK01000005">
    <property type="protein sequence ID" value="SET20620.1"/>
    <property type="molecule type" value="Genomic_DNA"/>
</dbReference>
<organism evidence="2 3">
    <name type="scientific">Thalassotalea agarivorans</name>
    <name type="common">Thalassomonas agarivorans</name>
    <dbReference type="NCBI Taxonomy" id="349064"/>
    <lineage>
        <taxon>Bacteria</taxon>
        <taxon>Pseudomonadati</taxon>
        <taxon>Pseudomonadota</taxon>
        <taxon>Gammaproteobacteria</taxon>
        <taxon>Alteromonadales</taxon>
        <taxon>Colwelliaceae</taxon>
        <taxon>Thalassotalea</taxon>
    </lineage>
</organism>
<gene>
    <name evidence="2" type="ORF">SAMN05660429_01248</name>
</gene>
<evidence type="ECO:0008006" key="4">
    <source>
        <dbReference type="Google" id="ProtNLM"/>
    </source>
</evidence>
<feature type="compositionally biased region" description="Polar residues" evidence="1">
    <location>
        <begin position="65"/>
        <end position="75"/>
    </location>
</feature>